<name>A0A828Z8G3_9LEPT</name>
<dbReference type="AlphaFoldDB" id="A0A828Z8G3"/>
<reference evidence="1 2" key="1">
    <citation type="submission" date="2012-10" db="EMBL/GenBank/DDBJ databases">
        <authorList>
            <person name="Harkins D.M."/>
            <person name="Durkin A.S."/>
            <person name="Brinkac L.M."/>
            <person name="Haft D.H."/>
            <person name="Selengut J.D."/>
            <person name="Sanka R."/>
            <person name="DePew J."/>
            <person name="Purushe J."/>
            <person name="Whelen A.C."/>
            <person name="Vinetz J.M."/>
            <person name="Sutton G.G."/>
            <person name="Nierman W.C."/>
            <person name="Fouts D.E."/>
        </authorList>
    </citation>
    <scope>NUCLEOTIDE SEQUENCE [LARGE SCALE GENOMIC DNA]</scope>
    <source>
        <strain evidence="1 2">2006001853</strain>
    </source>
</reference>
<comment type="caution">
    <text evidence="1">The sequence shown here is derived from an EMBL/GenBank/DDBJ whole genome shotgun (WGS) entry which is preliminary data.</text>
</comment>
<gene>
    <name evidence="1" type="ORF">LEP1GSC036_0805</name>
</gene>
<dbReference type="EMBL" id="AFLV02000009">
    <property type="protein sequence ID" value="EKR66149.1"/>
    <property type="molecule type" value="Genomic_DNA"/>
</dbReference>
<dbReference type="Proteomes" id="UP000001338">
    <property type="component" value="Unassembled WGS sequence"/>
</dbReference>
<sequence length="51" mass="5677">MSQLEGDSFLKKHQIDSTRVGENILCPGKFLSQKASKVSVENNVWKLGKIS</sequence>
<evidence type="ECO:0000313" key="2">
    <source>
        <dbReference type="Proteomes" id="UP000001338"/>
    </source>
</evidence>
<organism evidence="1 2">
    <name type="scientific">Leptospira weilii str. 2006001853</name>
    <dbReference type="NCBI Taxonomy" id="1001589"/>
    <lineage>
        <taxon>Bacteria</taxon>
        <taxon>Pseudomonadati</taxon>
        <taxon>Spirochaetota</taxon>
        <taxon>Spirochaetia</taxon>
        <taxon>Leptospirales</taxon>
        <taxon>Leptospiraceae</taxon>
        <taxon>Leptospira</taxon>
    </lineage>
</organism>
<proteinExistence type="predicted"/>
<evidence type="ECO:0000313" key="1">
    <source>
        <dbReference type="EMBL" id="EKR66149.1"/>
    </source>
</evidence>
<accession>A0A828Z8G3</accession>
<protein>
    <submittedName>
        <fullName evidence="1">Uncharacterized protein</fullName>
    </submittedName>
</protein>